<feature type="domain" description="C2H2-type" evidence="11">
    <location>
        <begin position="24"/>
        <end position="51"/>
    </location>
</feature>
<evidence type="ECO:0000256" key="3">
    <source>
        <dbReference type="ARBA" id="ARBA00022737"/>
    </source>
</evidence>
<keyword evidence="4 9" id="KW-0863">Zinc-finger</keyword>
<dbReference type="SUPFAM" id="SSF57667">
    <property type="entry name" value="beta-beta-alpha zinc fingers"/>
    <property type="match status" value="2"/>
</dbReference>
<dbReference type="OrthoDB" id="10042249at2759"/>
<dbReference type="AlphaFoldDB" id="A0A154P0P5"/>
<evidence type="ECO:0000256" key="7">
    <source>
        <dbReference type="ARBA" id="ARBA00023163"/>
    </source>
</evidence>
<dbReference type="InterPro" id="IPR036236">
    <property type="entry name" value="Znf_C2H2_sf"/>
</dbReference>
<gene>
    <name evidence="12" type="ORF">WN55_05447</name>
</gene>
<evidence type="ECO:0000256" key="10">
    <source>
        <dbReference type="SAM" id="MobiDB-lite"/>
    </source>
</evidence>
<organism evidence="12 13">
    <name type="scientific">Dufourea novaeangliae</name>
    <name type="common">Sweat bee</name>
    <dbReference type="NCBI Taxonomy" id="178035"/>
    <lineage>
        <taxon>Eukaryota</taxon>
        <taxon>Metazoa</taxon>
        <taxon>Ecdysozoa</taxon>
        <taxon>Arthropoda</taxon>
        <taxon>Hexapoda</taxon>
        <taxon>Insecta</taxon>
        <taxon>Pterygota</taxon>
        <taxon>Neoptera</taxon>
        <taxon>Endopterygota</taxon>
        <taxon>Hymenoptera</taxon>
        <taxon>Apocrita</taxon>
        <taxon>Aculeata</taxon>
        <taxon>Apoidea</taxon>
        <taxon>Anthophila</taxon>
        <taxon>Halictidae</taxon>
        <taxon>Rophitinae</taxon>
        <taxon>Dufourea</taxon>
    </lineage>
</organism>
<keyword evidence="2" id="KW-0479">Metal-binding</keyword>
<dbReference type="GO" id="GO:0008270">
    <property type="term" value="F:zinc ion binding"/>
    <property type="evidence" value="ECO:0007669"/>
    <property type="project" value="UniProtKB-KW"/>
</dbReference>
<dbReference type="InterPro" id="IPR051969">
    <property type="entry name" value="Zinc-finger_DNA-bd_regulators"/>
</dbReference>
<dbReference type="STRING" id="178035.A0A154P0P5"/>
<dbReference type="GO" id="GO:0005634">
    <property type="term" value="C:nucleus"/>
    <property type="evidence" value="ECO:0007669"/>
    <property type="project" value="UniProtKB-SubCell"/>
</dbReference>
<dbReference type="SMART" id="SM00355">
    <property type="entry name" value="ZnF_C2H2"/>
    <property type="match status" value="4"/>
</dbReference>
<feature type="domain" description="C2H2-type" evidence="11">
    <location>
        <begin position="97"/>
        <end position="126"/>
    </location>
</feature>
<evidence type="ECO:0000256" key="2">
    <source>
        <dbReference type="ARBA" id="ARBA00022723"/>
    </source>
</evidence>
<feature type="compositionally biased region" description="Polar residues" evidence="10">
    <location>
        <begin position="183"/>
        <end position="194"/>
    </location>
</feature>
<proteinExistence type="predicted"/>
<accession>A0A154P0P5</accession>
<dbReference type="InterPro" id="IPR013087">
    <property type="entry name" value="Znf_C2H2_type"/>
</dbReference>
<evidence type="ECO:0000256" key="4">
    <source>
        <dbReference type="ARBA" id="ARBA00022771"/>
    </source>
</evidence>
<evidence type="ECO:0000256" key="1">
    <source>
        <dbReference type="ARBA" id="ARBA00004123"/>
    </source>
</evidence>
<keyword evidence="5" id="KW-0862">Zinc</keyword>
<feature type="domain" description="C2H2-type" evidence="11">
    <location>
        <begin position="52"/>
        <end position="81"/>
    </location>
</feature>
<evidence type="ECO:0000256" key="8">
    <source>
        <dbReference type="ARBA" id="ARBA00023242"/>
    </source>
</evidence>
<comment type="subcellular location">
    <subcellularLocation>
        <location evidence="1">Nucleus</location>
    </subcellularLocation>
</comment>
<dbReference type="Gene3D" id="3.30.160.60">
    <property type="entry name" value="Classic Zinc Finger"/>
    <property type="match status" value="3"/>
</dbReference>
<dbReference type="Pfam" id="PF00096">
    <property type="entry name" value="zf-C2H2"/>
    <property type="match status" value="2"/>
</dbReference>
<dbReference type="FunFam" id="3.30.160.60:FF:000065">
    <property type="entry name" value="B-cell CLL/lymphoma 6, member B"/>
    <property type="match status" value="1"/>
</dbReference>
<dbReference type="GO" id="GO:0000978">
    <property type="term" value="F:RNA polymerase II cis-regulatory region sequence-specific DNA binding"/>
    <property type="evidence" value="ECO:0007669"/>
    <property type="project" value="TreeGrafter"/>
</dbReference>
<evidence type="ECO:0000256" key="9">
    <source>
        <dbReference type="PROSITE-ProRule" id="PRU00042"/>
    </source>
</evidence>
<feature type="region of interest" description="Disordered" evidence="10">
    <location>
        <begin position="176"/>
        <end position="199"/>
    </location>
</feature>
<evidence type="ECO:0000313" key="12">
    <source>
        <dbReference type="EMBL" id="KZC05417.1"/>
    </source>
</evidence>
<dbReference type="GO" id="GO:0000981">
    <property type="term" value="F:DNA-binding transcription factor activity, RNA polymerase II-specific"/>
    <property type="evidence" value="ECO:0007669"/>
    <property type="project" value="TreeGrafter"/>
</dbReference>
<reference evidence="12 13" key="1">
    <citation type="submission" date="2015-07" db="EMBL/GenBank/DDBJ databases">
        <title>The genome of Dufourea novaeangliae.</title>
        <authorList>
            <person name="Pan H."/>
            <person name="Kapheim K."/>
        </authorList>
    </citation>
    <scope>NUCLEOTIDE SEQUENCE [LARGE SCALE GENOMIC DNA]</scope>
    <source>
        <strain evidence="12">0120121106</strain>
        <tissue evidence="12">Whole body</tissue>
    </source>
</reference>
<dbReference type="PROSITE" id="PS00028">
    <property type="entry name" value="ZINC_FINGER_C2H2_1"/>
    <property type="match status" value="3"/>
</dbReference>
<protein>
    <submittedName>
        <fullName evidence="12">Transcription factor E4F1</fullName>
    </submittedName>
</protein>
<keyword evidence="6" id="KW-0805">Transcription regulation</keyword>
<keyword evidence="13" id="KW-1185">Reference proteome</keyword>
<evidence type="ECO:0000256" key="6">
    <source>
        <dbReference type="ARBA" id="ARBA00023015"/>
    </source>
</evidence>
<sequence length="347" mass="39358">MKIPFVERTESTECSYSVTEDGRSVCGICNKVFSKPSQLRLHINIHYFERPFRCESCAVSFRTKGHLTKHERSVSHHNKVSMTSTFGAATTSNPRPFKCTDCKIAFRIHGHLAKHLRSKMHIMKLECLGKLPFGTYAEMERSGVNLNDIDTTDCDNSLTSLQILAQRLCEKDPSKIGHWDSETIPSQGISGGETSSDEGEPILQQHAMQPCPVKVTTDADMSRPYHVPITNEDPKSDVFLENPQFNQQGREYIAKDRLNESTLPMEDAMLDKSIQLYKCQICTASTRTMNEFQVHCFVEHNIESDSSTNILGDRGVNKCMEKENTQKKITEEFIVKDDHSKQKTEDT</sequence>
<evidence type="ECO:0000313" key="13">
    <source>
        <dbReference type="Proteomes" id="UP000076502"/>
    </source>
</evidence>
<name>A0A154P0P5_DUFNO</name>
<keyword evidence="3" id="KW-0677">Repeat</keyword>
<keyword evidence="7" id="KW-0804">Transcription</keyword>
<evidence type="ECO:0000256" key="5">
    <source>
        <dbReference type="ARBA" id="ARBA00022833"/>
    </source>
</evidence>
<evidence type="ECO:0000259" key="11">
    <source>
        <dbReference type="PROSITE" id="PS50157"/>
    </source>
</evidence>
<dbReference type="PANTHER" id="PTHR45944">
    <property type="entry name" value="SCHNURRI, ISOFORM F"/>
    <property type="match status" value="1"/>
</dbReference>
<dbReference type="EMBL" id="KQ434791">
    <property type="protein sequence ID" value="KZC05417.1"/>
    <property type="molecule type" value="Genomic_DNA"/>
</dbReference>
<dbReference type="Proteomes" id="UP000076502">
    <property type="component" value="Unassembled WGS sequence"/>
</dbReference>
<keyword evidence="8" id="KW-0539">Nucleus</keyword>
<dbReference type="PANTHER" id="PTHR45944:SF2">
    <property type="entry name" value="SCHNURRI, ISOFORM F"/>
    <property type="match status" value="1"/>
</dbReference>
<dbReference type="PROSITE" id="PS50157">
    <property type="entry name" value="ZINC_FINGER_C2H2_2"/>
    <property type="match status" value="3"/>
</dbReference>